<feature type="domain" description="Glycosyltransferase 2-like" evidence="1">
    <location>
        <begin position="6"/>
        <end position="131"/>
    </location>
</feature>
<evidence type="ECO:0000259" key="1">
    <source>
        <dbReference type="Pfam" id="PF00535"/>
    </source>
</evidence>
<evidence type="ECO:0000313" key="3">
    <source>
        <dbReference type="Proteomes" id="UP001589576"/>
    </source>
</evidence>
<sequence length="280" mass="32863">MNSTVSVIIPCYNQAHFLSDALHSILEQTYNNWECIIVNDGSPDNTETIAQDWCKKDDRFKYLYKENGGLSSARNYGINVAKGEYIVTLDADDKYEKTFLSKGVEILDNNKKIGVVSSWGYRFVGTVYSELFKPDGKNLNDFLFKNAAIGTSLFRKQCWIEVQGYDENMKRGYEDWEFYIRVGKKGWEIKIIEEPLFFYRQNPVSMRAAAVSNFDKEIRLYIFKKHKELYQNHFDETIEFLLNSIAFNKKNELKRINSIDFRLGNTILKPFRFLMKIIKK</sequence>
<dbReference type="Pfam" id="PF00535">
    <property type="entry name" value="Glycos_transf_2"/>
    <property type="match status" value="1"/>
</dbReference>
<dbReference type="InterPro" id="IPR029044">
    <property type="entry name" value="Nucleotide-diphossugar_trans"/>
</dbReference>
<keyword evidence="3" id="KW-1185">Reference proteome</keyword>
<proteinExistence type="predicted"/>
<dbReference type="CDD" id="cd00761">
    <property type="entry name" value="Glyco_tranf_GTA_type"/>
    <property type="match status" value="1"/>
</dbReference>
<dbReference type="EMBL" id="JBHMFB010000003">
    <property type="protein sequence ID" value="MFB9088201.1"/>
    <property type="molecule type" value="Genomic_DNA"/>
</dbReference>
<dbReference type="Gene3D" id="3.90.550.10">
    <property type="entry name" value="Spore Coat Polysaccharide Biosynthesis Protein SpsA, Chain A"/>
    <property type="match status" value="1"/>
</dbReference>
<dbReference type="Proteomes" id="UP001589576">
    <property type="component" value="Unassembled WGS sequence"/>
</dbReference>
<dbReference type="RefSeq" id="WP_290284810.1">
    <property type="nucleotide sequence ID" value="NZ_JAUFQN010000019.1"/>
</dbReference>
<gene>
    <name evidence="2" type="ORF">ACFFUU_01145</name>
</gene>
<dbReference type="PANTHER" id="PTHR22916">
    <property type="entry name" value="GLYCOSYLTRANSFERASE"/>
    <property type="match status" value="1"/>
</dbReference>
<dbReference type="SUPFAM" id="SSF53448">
    <property type="entry name" value="Nucleotide-diphospho-sugar transferases"/>
    <property type="match status" value="1"/>
</dbReference>
<comment type="caution">
    <text evidence="2">The sequence shown here is derived from an EMBL/GenBank/DDBJ whole genome shotgun (WGS) entry which is preliminary data.</text>
</comment>
<protein>
    <submittedName>
        <fullName evidence="2">Glycosyltransferase family 2 protein</fullName>
    </submittedName>
</protein>
<accession>A0ABV5GAQ1</accession>
<name>A0ABV5GAQ1_9FLAO</name>
<dbReference type="PANTHER" id="PTHR22916:SF3">
    <property type="entry name" value="UDP-GLCNAC:BETAGAL BETA-1,3-N-ACETYLGLUCOSAMINYLTRANSFERASE-LIKE PROTEIN 1"/>
    <property type="match status" value="1"/>
</dbReference>
<organism evidence="2 3">
    <name type="scientific">Flavobacterium paronense</name>
    <dbReference type="NCBI Taxonomy" id="1392775"/>
    <lineage>
        <taxon>Bacteria</taxon>
        <taxon>Pseudomonadati</taxon>
        <taxon>Bacteroidota</taxon>
        <taxon>Flavobacteriia</taxon>
        <taxon>Flavobacteriales</taxon>
        <taxon>Flavobacteriaceae</taxon>
        <taxon>Flavobacterium</taxon>
    </lineage>
</organism>
<dbReference type="InterPro" id="IPR001173">
    <property type="entry name" value="Glyco_trans_2-like"/>
</dbReference>
<reference evidence="2 3" key="1">
    <citation type="submission" date="2024-09" db="EMBL/GenBank/DDBJ databases">
        <authorList>
            <person name="Sun Q."/>
            <person name="Mori K."/>
        </authorList>
    </citation>
    <scope>NUCLEOTIDE SEQUENCE [LARGE SCALE GENOMIC DNA]</scope>
    <source>
        <strain evidence="2 3">CECT 8460</strain>
    </source>
</reference>
<evidence type="ECO:0000313" key="2">
    <source>
        <dbReference type="EMBL" id="MFB9088201.1"/>
    </source>
</evidence>